<keyword evidence="2" id="KW-1185">Reference proteome</keyword>
<dbReference type="AlphaFoldDB" id="A0AAV8Z338"/>
<dbReference type="PANTHER" id="PTHR45877">
    <property type="entry name" value="E3 UBIQUITIN-PROTEIN LIGASE SIAH2"/>
    <property type="match status" value="1"/>
</dbReference>
<dbReference type="GO" id="GO:0031624">
    <property type="term" value="F:ubiquitin conjugating enzyme binding"/>
    <property type="evidence" value="ECO:0007669"/>
    <property type="project" value="TreeGrafter"/>
</dbReference>
<accession>A0AAV8Z338</accession>
<dbReference type="InterPro" id="IPR013083">
    <property type="entry name" value="Znf_RING/FYVE/PHD"/>
</dbReference>
<evidence type="ECO:0008006" key="3">
    <source>
        <dbReference type="Google" id="ProtNLM"/>
    </source>
</evidence>
<dbReference type="EMBL" id="JAPWTK010000020">
    <property type="protein sequence ID" value="KAJ8957904.1"/>
    <property type="molecule type" value="Genomic_DNA"/>
</dbReference>
<dbReference type="PANTHER" id="PTHR45877:SF2">
    <property type="entry name" value="E3 UBIQUITIN-PROTEIN LIGASE SINA-RELATED"/>
    <property type="match status" value="1"/>
</dbReference>
<name>A0AAV8Z338_9CUCU</name>
<evidence type="ECO:0000313" key="2">
    <source>
        <dbReference type="Proteomes" id="UP001162162"/>
    </source>
</evidence>
<dbReference type="GO" id="GO:0043161">
    <property type="term" value="P:proteasome-mediated ubiquitin-dependent protein catabolic process"/>
    <property type="evidence" value="ECO:0007669"/>
    <property type="project" value="TreeGrafter"/>
</dbReference>
<organism evidence="1 2">
    <name type="scientific">Aromia moschata</name>
    <dbReference type="NCBI Taxonomy" id="1265417"/>
    <lineage>
        <taxon>Eukaryota</taxon>
        <taxon>Metazoa</taxon>
        <taxon>Ecdysozoa</taxon>
        <taxon>Arthropoda</taxon>
        <taxon>Hexapoda</taxon>
        <taxon>Insecta</taxon>
        <taxon>Pterygota</taxon>
        <taxon>Neoptera</taxon>
        <taxon>Endopterygota</taxon>
        <taxon>Coleoptera</taxon>
        <taxon>Polyphaga</taxon>
        <taxon>Cucujiformia</taxon>
        <taxon>Chrysomeloidea</taxon>
        <taxon>Cerambycidae</taxon>
        <taxon>Cerambycinae</taxon>
        <taxon>Callichromatini</taxon>
        <taxon>Aromia</taxon>
    </lineage>
</organism>
<dbReference type="SUPFAM" id="SSF49599">
    <property type="entry name" value="TRAF domain-like"/>
    <property type="match status" value="1"/>
</dbReference>
<dbReference type="GO" id="GO:0005737">
    <property type="term" value="C:cytoplasm"/>
    <property type="evidence" value="ECO:0007669"/>
    <property type="project" value="TreeGrafter"/>
</dbReference>
<dbReference type="InterPro" id="IPR004162">
    <property type="entry name" value="SINA-like_animal"/>
</dbReference>
<proteinExistence type="predicted"/>
<evidence type="ECO:0000313" key="1">
    <source>
        <dbReference type="EMBL" id="KAJ8957904.1"/>
    </source>
</evidence>
<comment type="caution">
    <text evidence="1">The sequence shown here is derived from an EMBL/GenBank/DDBJ whole genome shotgun (WGS) entry which is preliminary data.</text>
</comment>
<sequence>MDDLKLEAIIYVPFNFTEMFRCIVCKGYLSVPPIVSGNNGRSVCGRCDFLTHNKLERRNTIYEGMARIMDFPCNFNKCPSRIHWGEVEHHEKVCLYREIPCPKNDCNRVVLLRELVLHFYDCHDFERRPR</sequence>
<protein>
    <recommendedName>
        <fullName evidence="3">RING-type E3 ubiquitin transferase</fullName>
    </recommendedName>
</protein>
<gene>
    <name evidence="1" type="ORF">NQ318_001900</name>
</gene>
<dbReference type="GO" id="GO:0061630">
    <property type="term" value="F:ubiquitin protein ligase activity"/>
    <property type="evidence" value="ECO:0007669"/>
    <property type="project" value="TreeGrafter"/>
</dbReference>
<dbReference type="Gene3D" id="3.30.40.10">
    <property type="entry name" value="Zinc/RING finger domain, C3HC4 (zinc finger)"/>
    <property type="match status" value="1"/>
</dbReference>
<reference evidence="1" key="1">
    <citation type="journal article" date="2023" name="Insect Mol. Biol.">
        <title>Genome sequencing provides insights into the evolution of gene families encoding plant cell wall-degrading enzymes in longhorned beetles.</title>
        <authorList>
            <person name="Shin N.R."/>
            <person name="Okamura Y."/>
            <person name="Kirsch R."/>
            <person name="Pauchet Y."/>
        </authorList>
    </citation>
    <scope>NUCLEOTIDE SEQUENCE</scope>
    <source>
        <strain evidence="1">AMC_N1</strain>
    </source>
</reference>
<dbReference type="Proteomes" id="UP001162162">
    <property type="component" value="Unassembled WGS sequence"/>
</dbReference>